<protein>
    <submittedName>
        <fullName evidence="1">Uncharacterized protein</fullName>
    </submittedName>
</protein>
<name>A0AAW0LAW6_QUESU</name>
<proteinExistence type="predicted"/>
<keyword evidence="2" id="KW-1185">Reference proteome</keyword>
<comment type="caution">
    <text evidence="1">The sequence shown here is derived from an EMBL/GenBank/DDBJ whole genome shotgun (WGS) entry which is preliminary data.</text>
</comment>
<sequence>MWSGWCVCDYVAEFQDFDGNKLEGAGSMNKDGTCKNFEVGGIQEMFYADTNGKRGFLALIVLKCRRDLSYIMREMGMCGKRCGASLKAKPTAVWKGPLFHRQIPWSFNASTAPMLAAATHEALFDAHMVLSYFKLELKQMGIGKLDLTDVKEILGFDGIQ</sequence>
<evidence type="ECO:0000313" key="1">
    <source>
        <dbReference type="EMBL" id="KAK7848024.1"/>
    </source>
</evidence>
<dbReference type="Proteomes" id="UP000237347">
    <property type="component" value="Unassembled WGS sequence"/>
</dbReference>
<reference evidence="1 2" key="1">
    <citation type="journal article" date="2018" name="Sci. Data">
        <title>The draft genome sequence of cork oak.</title>
        <authorList>
            <person name="Ramos A.M."/>
            <person name="Usie A."/>
            <person name="Barbosa P."/>
            <person name="Barros P.M."/>
            <person name="Capote T."/>
            <person name="Chaves I."/>
            <person name="Simoes F."/>
            <person name="Abreu I."/>
            <person name="Carrasquinho I."/>
            <person name="Faro C."/>
            <person name="Guimaraes J.B."/>
            <person name="Mendonca D."/>
            <person name="Nobrega F."/>
            <person name="Rodrigues L."/>
            <person name="Saibo N.J.M."/>
            <person name="Varela M.C."/>
            <person name="Egas C."/>
            <person name="Matos J."/>
            <person name="Miguel C.M."/>
            <person name="Oliveira M.M."/>
            <person name="Ricardo C.P."/>
            <person name="Goncalves S."/>
        </authorList>
    </citation>
    <scope>NUCLEOTIDE SEQUENCE [LARGE SCALE GENOMIC DNA]</scope>
    <source>
        <strain evidence="2">cv. HL8</strain>
    </source>
</reference>
<gene>
    <name evidence="1" type="ORF">CFP56_005608</name>
</gene>
<organism evidence="1 2">
    <name type="scientific">Quercus suber</name>
    <name type="common">Cork oak</name>
    <dbReference type="NCBI Taxonomy" id="58331"/>
    <lineage>
        <taxon>Eukaryota</taxon>
        <taxon>Viridiplantae</taxon>
        <taxon>Streptophyta</taxon>
        <taxon>Embryophyta</taxon>
        <taxon>Tracheophyta</taxon>
        <taxon>Spermatophyta</taxon>
        <taxon>Magnoliopsida</taxon>
        <taxon>eudicotyledons</taxon>
        <taxon>Gunneridae</taxon>
        <taxon>Pentapetalae</taxon>
        <taxon>rosids</taxon>
        <taxon>fabids</taxon>
        <taxon>Fagales</taxon>
        <taxon>Fagaceae</taxon>
        <taxon>Quercus</taxon>
    </lineage>
</organism>
<dbReference type="AlphaFoldDB" id="A0AAW0LAW6"/>
<evidence type="ECO:0000313" key="2">
    <source>
        <dbReference type="Proteomes" id="UP000237347"/>
    </source>
</evidence>
<dbReference type="EMBL" id="PKMF04000132">
    <property type="protein sequence ID" value="KAK7848024.1"/>
    <property type="molecule type" value="Genomic_DNA"/>
</dbReference>
<accession>A0AAW0LAW6</accession>